<reference evidence="3" key="2">
    <citation type="submission" date="2020-09" db="EMBL/GenBank/DDBJ databases">
        <authorList>
            <person name="Sun Q."/>
            <person name="Kim S."/>
        </authorList>
    </citation>
    <scope>NUCLEOTIDE SEQUENCE</scope>
    <source>
        <strain evidence="3">KCTC 22164</strain>
    </source>
</reference>
<gene>
    <name evidence="3" type="ORF">GCM10007391_33230</name>
</gene>
<sequence>MTITALCRTALLSALLLTPEAFARQIERTFNASPGGTLEVQTQTGSIHVQTHDRNEILVDIEIEGDDEDDFSLEFEHEGDDLTIIGEKESTGSGWWGGNRLRASFTITVPRTFDLDLHTAGGRIETEDLKGDVYARTSGGSIIIGNIEGDVDLRTSGGSIRTEDIVGEIDAHTSGGSIDVTFAKQLTQDATLRTSGGSIKARLPEDVQIDLDASTSGGRVTTEFNVDGRIKKRSIDGEINGGGPRLTLQTSGGSVRVDKI</sequence>
<dbReference type="Proteomes" id="UP000631300">
    <property type="component" value="Unassembled WGS sequence"/>
</dbReference>
<name>A0A918JQP3_9ALTE</name>
<feature type="signal peptide" evidence="1">
    <location>
        <begin position="1"/>
        <end position="23"/>
    </location>
</feature>
<accession>A0A918JQP3</accession>
<dbReference type="RefSeq" id="WP_189408331.1">
    <property type="nucleotide sequence ID" value="NZ_BMXP01000013.1"/>
</dbReference>
<proteinExistence type="predicted"/>
<protein>
    <recommendedName>
        <fullName evidence="2">DUF4097 domain-containing protein</fullName>
    </recommendedName>
</protein>
<dbReference type="InterPro" id="IPR025164">
    <property type="entry name" value="Toastrack_DUF4097"/>
</dbReference>
<evidence type="ECO:0000259" key="2">
    <source>
        <dbReference type="Pfam" id="PF13349"/>
    </source>
</evidence>
<evidence type="ECO:0000256" key="1">
    <source>
        <dbReference type="SAM" id="SignalP"/>
    </source>
</evidence>
<dbReference type="AlphaFoldDB" id="A0A918JQP3"/>
<reference evidence="3" key="1">
    <citation type="journal article" date="2014" name="Int. J. Syst. Evol. Microbiol.">
        <title>Complete genome sequence of Corynebacterium casei LMG S-19264T (=DSM 44701T), isolated from a smear-ripened cheese.</title>
        <authorList>
            <consortium name="US DOE Joint Genome Institute (JGI-PGF)"/>
            <person name="Walter F."/>
            <person name="Albersmeier A."/>
            <person name="Kalinowski J."/>
            <person name="Ruckert C."/>
        </authorList>
    </citation>
    <scope>NUCLEOTIDE SEQUENCE</scope>
    <source>
        <strain evidence="3">KCTC 22164</strain>
    </source>
</reference>
<dbReference type="PANTHER" id="PTHR34094">
    <property type="match status" value="1"/>
</dbReference>
<evidence type="ECO:0000313" key="3">
    <source>
        <dbReference type="EMBL" id="GGW96464.1"/>
    </source>
</evidence>
<keyword evidence="1" id="KW-0732">Signal</keyword>
<comment type="caution">
    <text evidence="3">The sequence shown here is derived from an EMBL/GenBank/DDBJ whole genome shotgun (WGS) entry which is preliminary data.</text>
</comment>
<dbReference type="PANTHER" id="PTHR34094:SF1">
    <property type="entry name" value="PROTEIN FAM185A"/>
    <property type="match status" value="1"/>
</dbReference>
<organism evidence="3 4">
    <name type="scientific">Alteromonas halophila</name>
    <dbReference type="NCBI Taxonomy" id="516698"/>
    <lineage>
        <taxon>Bacteria</taxon>
        <taxon>Pseudomonadati</taxon>
        <taxon>Pseudomonadota</taxon>
        <taxon>Gammaproteobacteria</taxon>
        <taxon>Alteromonadales</taxon>
        <taxon>Alteromonadaceae</taxon>
        <taxon>Alteromonas/Salinimonas group</taxon>
        <taxon>Alteromonas</taxon>
    </lineage>
</organism>
<feature type="domain" description="DUF4097" evidence="2">
    <location>
        <begin position="151"/>
        <end position="257"/>
    </location>
</feature>
<dbReference type="Gene3D" id="2.160.20.120">
    <property type="match status" value="1"/>
</dbReference>
<dbReference type="EMBL" id="BMXP01000013">
    <property type="protein sequence ID" value="GGW96464.1"/>
    <property type="molecule type" value="Genomic_DNA"/>
</dbReference>
<dbReference type="Pfam" id="PF13349">
    <property type="entry name" value="DUF4097"/>
    <property type="match status" value="1"/>
</dbReference>
<evidence type="ECO:0000313" key="4">
    <source>
        <dbReference type="Proteomes" id="UP000631300"/>
    </source>
</evidence>
<feature type="chain" id="PRO_5036926503" description="DUF4097 domain-containing protein" evidence="1">
    <location>
        <begin position="24"/>
        <end position="260"/>
    </location>
</feature>
<keyword evidence="4" id="KW-1185">Reference proteome</keyword>